<dbReference type="AlphaFoldDB" id="A0AAU9LA12"/>
<evidence type="ECO:0000256" key="1">
    <source>
        <dbReference type="SAM" id="MobiDB-lite"/>
    </source>
</evidence>
<proteinExistence type="predicted"/>
<dbReference type="EMBL" id="CAKKTJ010000333">
    <property type="protein sequence ID" value="CAH0482345.1"/>
    <property type="molecule type" value="Genomic_DNA"/>
</dbReference>
<gene>
    <name evidence="2" type="ORF">PBS003_LOCUS8941</name>
</gene>
<feature type="compositionally biased region" description="Polar residues" evidence="1">
    <location>
        <begin position="38"/>
        <end position="55"/>
    </location>
</feature>
<name>A0AAU9LA12_9STRA</name>
<dbReference type="Proteomes" id="UP001160483">
    <property type="component" value="Unassembled WGS sequence"/>
</dbReference>
<comment type="caution">
    <text evidence="2">The sequence shown here is derived from an EMBL/GenBank/DDBJ whole genome shotgun (WGS) entry which is preliminary data.</text>
</comment>
<protein>
    <submittedName>
        <fullName evidence="2">Uncharacterized protein</fullName>
    </submittedName>
</protein>
<accession>A0AAU9LA12</accession>
<evidence type="ECO:0000313" key="2">
    <source>
        <dbReference type="EMBL" id="CAH0482345.1"/>
    </source>
</evidence>
<organism evidence="2 3">
    <name type="scientific">Peronospora belbahrii</name>
    <dbReference type="NCBI Taxonomy" id="622444"/>
    <lineage>
        <taxon>Eukaryota</taxon>
        <taxon>Sar</taxon>
        <taxon>Stramenopiles</taxon>
        <taxon>Oomycota</taxon>
        <taxon>Peronosporomycetes</taxon>
        <taxon>Peronosporales</taxon>
        <taxon>Peronosporaceae</taxon>
        <taxon>Peronospora</taxon>
    </lineage>
</organism>
<feature type="region of interest" description="Disordered" evidence="1">
    <location>
        <begin position="1"/>
        <end position="80"/>
    </location>
</feature>
<evidence type="ECO:0000313" key="3">
    <source>
        <dbReference type="Proteomes" id="UP001160483"/>
    </source>
</evidence>
<feature type="compositionally biased region" description="Low complexity" evidence="1">
    <location>
        <begin position="1"/>
        <end position="17"/>
    </location>
</feature>
<sequence>MPPTTSSPVASTSNSPTKTPLSMQRPKLSPRKRKFSASDATSPTSLDEVNNNRPSSPLEGRVISPKKKVKAEEHGSTSDLSKWEHHVVASIANALDLDGMETAVEPISFSLAPAGDLAADELEILCCFLA</sequence>
<feature type="compositionally biased region" description="Basic and acidic residues" evidence="1">
    <location>
        <begin position="70"/>
        <end position="80"/>
    </location>
</feature>
<reference evidence="2" key="1">
    <citation type="submission" date="2021-11" db="EMBL/GenBank/DDBJ databases">
        <authorList>
            <person name="Islam A."/>
            <person name="Islam S."/>
            <person name="Flora M.S."/>
            <person name="Rahman M."/>
            <person name="Ziaur R.M."/>
            <person name="Epstein J.H."/>
            <person name="Hassan M."/>
            <person name="Klassen M."/>
            <person name="Woodard K."/>
            <person name="Webb A."/>
            <person name="Webby R.J."/>
            <person name="El Zowalaty M.E."/>
        </authorList>
    </citation>
    <scope>NUCLEOTIDE SEQUENCE</scope>
    <source>
        <strain evidence="2">Pbs3</strain>
    </source>
</reference>